<dbReference type="OMA" id="QNSHEDI"/>
<dbReference type="Proteomes" id="UP000039865">
    <property type="component" value="Unassembled WGS sequence"/>
</dbReference>
<name>A0A077ZZF7_STYLE</name>
<reference evidence="1 2" key="1">
    <citation type="submission" date="2014-06" db="EMBL/GenBank/DDBJ databases">
        <authorList>
            <person name="Swart Estienne"/>
        </authorList>
    </citation>
    <scope>NUCLEOTIDE SEQUENCE [LARGE SCALE GENOMIC DNA]</scope>
    <source>
        <strain evidence="1 2">130c</strain>
    </source>
</reference>
<sequence length="164" mass="20151">MSQKIECHSPGQNSHEDISLPQGFLDDQILSPSFYMPENEELKYGTHNNIRRTLFYSIFRNVKYVEFKRLKSEDDYFELKTPVEPWDEGLYDRFMEKFITKEKQRGKLIAVQKWVVNRNDEGEGLYRVKIYQMDDDEFRDKIYPQSYKDMLRYYWFNRKHFRIL</sequence>
<gene>
    <name evidence="1" type="primary">Contig8267.g8816</name>
    <name evidence="1" type="ORF">STYLEM_3594</name>
</gene>
<dbReference type="InParanoid" id="A0A077ZZF7"/>
<dbReference type="EMBL" id="CCKQ01003497">
    <property type="protein sequence ID" value="CDW74613.1"/>
    <property type="molecule type" value="Genomic_DNA"/>
</dbReference>
<dbReference type="AlphaFoldDB" id="A0A077ZZF7"/>
<evidence type="ECO:0000313" key="1">
    <source>
        <dbReference type="EMBL" id="CDW74613.1"/>
    </source>
</evidence>
<protein>
    <submittedName>
        <fullName evidence="1">Uncharacterized protein</fullName>
    </submittedName>
</protein>
<organism evidence="1 2">
    <name type="scientific">Stylonychia lemnae</name>
    <name type="common">Ciliate</name>
    <dbReference type="NCBI Taxonomy" id="5949"/>
    <lineage>
        <taxon>Eukaryota</taxon>
        <taxon>Sar</taxon>
        <taxon>Alveolata</taxon>
        <taxon>Ciliophora</taxon>
        <taxon>Intramacronucleata</taxon>
        <taxon>Spirotrichea</taxon>
        <taxon>Stichotrichia</taxon>
        <taxon>Sporadotrichida</taxon>
        <taxon>Oxytrichidae</taxon>
        <taxon>Stylonychinae</taxon>
        <taxon>Stylonychia</taxon>
    </lineage>
</organism>
<proteinExistence type="predicted"/>
<evidence type="ECO:0000313" key="2">
    <source>
        <dbReference type="Proteomes" id="UP000039865"/>
    </source>
</evidence>
<accession>A0A077ZZF7</accession>
<keyword evidence="2" id="KW-1185">Reference proteome</keyword>